<evidence type="ECO:0000259" key="1">
    <source>
        <dbReference type="Pfam" id="PF11897"/>
    </source>
</evidence>
<dbReference type="InterPro" id="IPR024517">
    <property type="entry name" value="Glycogen_phosphorylase_DUF3417"/>
</dbReference>
<comment type="caution">
    <text evidence="2">The sequence shown here is derived from an EMBL/GenBank/DDBJ whole genome shotgun (WGS) entry which is preliminary data.</text>
</comment>
<feature type="non-terminal residue" evidence="2">
    <location>
        <position position="137"/>
    </location>
</feature>
<organism evidence="2 3">
    <name type="scientific">Georgenia halotolerans</name>
    <dbReference type="NCBI Taxonomy" id="3028317"/>
    <lineage>
        <taxon>Bacteria</taxon>
        <taxon>Bacillati</taxon>
        <taxon>Actinomycetota</taxon>
        <taxon>Actinomycetes</taxon>
        <taxon>Micrococcales</taxon>
        <taxon>Bogoriellaceae</taxon>
        <taxon>Georgenia</taxon>
    </lineage>
</organism>
<sequence>MKAIRRFTVRTVLPEVLAPLDTLAQNLRWSWHTPTREMFASLDPQRWEAVHEDPVALLGSLSPERLQQLSTDRSLVAEVQRLAEDLQTYLTEPRWYQQEYADPDKPSAIAYFSAEFGITAALPQYSGGLGILAGDHL</sequence>
<proteinExistence type="predicted"/>
<evidence type="ECO:0000313" key="3">
    <source>
        <dbReference type="Proteomes" id="UP001165561"/>
    </source>
</evidence>
<dbReference type="InterPro" id="IPR052182">
    <property type="entry name" value="Glycogen/Maltodextrin_Phosph"/>
</dbReference>
<feature type="domain" description="DUF3417" evidence="1">
    <location>
        <begin position="13"/>
        <end position="122"/>
    </location>
</feature>
<reference evidence="2" key="1">
    <citation type="submission" date="2023-02" db="EMBL/GenBank/DDBJ databases">
        <title>Georgenia sp.10Sc9-8, isolated from a soil sample collected from the Taklamakan desert.</title>
        <authorList>
            <person name="Liu S."/>
        </authorList>
    </citation>
    <scope>NUCLEOTIDE SEQUENCE</scope>
    <source>
        <strain evidence="2">10Sc9-8</strain>
    </source>
</reference>
<dbReference type="Pfam" id="PF11897">
    <property type="entry name" value="DUF3417"/>
    <property type="match status" value="1"/>
</dbReference>
<name>A0ABT5TSF9_9MICO</name>
<protein>
    <submittedName>
        <fullName evidence="2">DUF3417 domain-containing protein</fullName>
    </submittedName>
</protein>
<keyword evidence="3" id="KW-1185">Reference proteome</keyword>
<dbReference type="Proteomes" id="UP001165561">
    <property type="component" value="Unassembled WGS sequence"/>
</dbReference>
<evidence type="ECO:0000313" key="2">
    <source>
        <dbReference type="EMBL" id="MDD9204993.1"/>
    </source>
</evidence>
<dbReference type="SUPFAM" id="SSF53756">
    <property type="entry name" value="UDP-Glycosyltransferase/glycogen phosphorylase"/>
    <property type="match status" value="1"/>
</dbReference>
<gene>
    <name evidence="2" type="ORF">PU560_00770</name>
</gene>
<dbReference type="PANTHER" id="PTHR42655">
    <property type="entry name" value="GLYCOGEN PHOSPHORYLASE"/>
    <property type="match status" value="1"/>
</dbReference>
<dbReference type="PANTHER" id="PTHR42655:SF1">
    <property type="entry name" value="GLYCOGEN PHOSPHORYLASE"/>
    <property type="match status" value="1"/>
</dbReference>
<dbReference type="EMBL" id="JARACI010000167">
    <property type="protein sequence ID" value="MDD9204993.1"/>
    <property type="molecule type" value="Genomic_DNA"/>
</dbReference>
<accession>A0ABT5TSF9</accession>